<evidence type="ECO:0000313" key="3">
    <source>
        <dbReference type="Proteomes" id="UP001195914"/>
    </source>
</evidence>
<dbReference type="AlphaFoldDB" id="A0AAD9GCN4"/>
<proteinExistence type="predicted"/>
<keyword evidence="3" id="KW-1185">Reference proteome</keyword>
<feature type="region of interest" description="Disordered" evidence="1">
    <location>
        <begin position="1"/>
        <end position="178"/>
    </location>
</feature>
<dbReference type="Proteomes" id="UP001195914">
    <property type="component" value="Unassembled WGS sequence"/>
</dbReference>
<gene>
    <name evidence="2" type="ORF">X943_000645</name>
</gene>
<organism evidence="2 3">
    <name type="scientific">Babesia divergens</name>
    <dbReference type="NCBI Taxonomy" id="32595"/>
    <lineage>
        <taxon>Eukaryota</taxon>
        <taxon>Sar</taxon>
        <taxon>Alveolata</taxon>
        <taxon>Apicomplexa</taxon>
        <taxon>Aconoidasida</taxon>
        <taxon>Piroplasmida</taxon>
        <taxon>Babesiidae</taxon>
        <taxon>Babesia</taxon>
    </lineage>
</organism>
<reference evidence="2" key="1">
    <citation type="journal article" date="2014" name="Nucleic Acids Res.">
        <title>The evolutionary dynamics of variant antigen genes in Babesia reveal a history of genomic innovation underlying host-parasite interaction.</title>
        <authorList>
            <person name="Jackson A.P."/>
            <person name="Otto T.D."/>
            <person name="Darby A."/>
            <person name="Ramaprasad A."/>
            <person name="Xia D."/>
            <person name="Echaide I.E."/>
            <person name="Farber M."/>
            <person name="Gahlot S."/>
            <person name="Gamble J."/>
            <person name="Gupta D."/>
            <person name="Gupta Y."/>
            <person name="Jackson L."/>
            <person name="Malandrin L."/>
            <person name="Malas T.B."/>
            <person name="Moussa E."/>
            <person name="Nair M."/>
            <person name="Reid A.J."/>
            <person name="Sanders M."/>
            <person name="Sharma J."/>
            <person name="Tracey A."/>
            <person name="Quail M.A."/>
            <person name="Weir W."/>
            <person name="Wastling J.M."/>
            <person name="Hall N."/>
            <person name="Willadsen P."/>
            <person name="Lingelbach K."/>
            <person name="Shiels B."/>
            <person name="Tait A."/>
            <person name="Berriman M."/>
            <person name="Allred D.R."/>
            <person name="Pain A."/>
        </authorList>
    </citation>
    <scope>NUCLEOTIDE SEQUENCE</scope>
    <source>
        <strain evidence="2">1802A</strain>
    </source>
</reference>
<protein>
    <submittedName>
        <fullName evidence="2">Uncharacterized protein</fullName>
    </submittedName>
</protein>
<evidence type="ECO:0000256" key="1">
    <source>
        <dbReference type="SAM" id="MobiDB-lite"/>
    </source>
</evidence>
<feature type="compositionally biased region" description="Polar residues" evidence="1">
    <location>
        <begin position="137"/>
        <end position="155"/>
    </location>
</feature>
<comment type="caution">
    <text evidence="2">The sequence shown here is derived from an EMBL/GenBank/DDBJ whole genome shotgun (WGS) entry which is preliminary data.</text>
</comment>
<feature type="compositionally biased region" description="Basic and acidic residues" evidence="1">
    <location>
        <begin position="83"/>
        <end position="110"/>
    </location>
</feature>
<name>A0AAD9GCN4_BABDI</name>
<feature type="compositionally biased region" description="Basic and acidic residues" evidence="1">
    <location>
        <begin position="169"/>
        <end position="178"/>
    </location>
</feature>
<reference evidence="2" key="2">
    <citation type="submission" date="2021-05" db="EMBL/GenBank/DDBJ databases">
        <authorList>
            <person name="Pain A."/>
        </authorList>
    </citation>
    <scope>NUCLEOTIDE SEQUENCE</scope>
    <source>
        <strain evidence="2">1802A</strain>
    </source>
</reference>
<accession>A0AAD9GCN4</accession>
<evidence type="ECO:0000313" key="2">
    <source>
        <dbReference type="EMBL" id="KAK1935965.1"/>
    </source>
</evidence>
<feature type="compositionally biased region" description="Acidic residues" evidence="1">
    <location>
        <begin position="18"/>
        <end position="28"/>
    </location>
</feature>
<sequence>MPGNGGPSASSSLRWADELDDMDSDIDGLDLPSVKASSSHDLKAPLSDFAHGRSIDTPNESAFHVSRERSFGGSPGEYGSSYDSDRMRTQRVIDSDRTDFFSRDNRDSMNRRAPRNSKKTGNRRSKYDQPKVDDSSWRCSANSSGSNNRLCSFNSKNEDDRSFYGFNRRNREENTSTW</sequence>
<feature type="compositionally biased region" description="Basic residues" evidence="1">
    <location>
        <begin position="112"/>
        <end position="124"/>
    </location>
</feature>
<dbReference type="EMBL" id="JAHBMH010000044">
    <property type="protein sequence ID" value="KAK1935965.1"/>
    <property type="molecule type" value="Genomic_DNA"/>
</dbReference>
<feature type="compositionally biased region" description="Basic and acidic residues" evidence="1">
    <location>
        <begin position="125"/>
        <end position="136"/>
    </location>
</feature>